<evidence type="ECO:0000256" key="11">
    <source>
        <dbReference type="ARBA" id="ARBA00023136"/>
    </source>
</evidence>
<dbReference type="InterPro" id="IPR023298">
    <property type="entry name" value="ATPase_P-typ_TM_dom_sf"/>
</dbReference>
<evidence type="ECO:0000256" key="12">
    <source>
        <dbReference type="SAM" id="MobiDB-lite"/>
    </source>
</evidence>
<dbReference type="Pfam" id="PF00702">
    <property type="entry name" value="Hydrolase"/>
    <property type="match status" value="1"/>
</dbReference>
<keyword evidence="4 13" id="KW-0812">Transmembrane</keyword>
<evidence type="ECO:0000256" key="5">
    <source>
        <dbReference type="ARBA" id="ARBA00022723"/>
    </source>
</evidence>
<dbReference type="GO" id="GO:0008553">
    <property type="term" value="F:P-type proton-exporting transporter activity"/>
    <property type="evidence" value="ECO:0007669"/>
    <property type="project" value="InterPro"/>
</dbReference>
<evidence type="ECO:0000256" key="6">
    <source>
        <dbReference type="ARBA" id="ARBA00022741"/>
    </source>
</evidence>
<dbReference type="Pfam" id="PF00690">
    <property type="entry name" value="Cation_ATPase_N"/>
    <property type="match status" value="1"/>
</dbReference>
<dbReference type="GO" id="GO:0005524">
    <property type="term" value="F:ATP binding"/>
    <property type="evidence" value="ECO:0007669"/>
    <property type="project" value="UniProtKB-KW"/>
</dbReference>
<evidence type="ECO:0000256" key="10">
    <source>
        <dbReference type="ARBA" id="ARBA00022989"/>
    </source>
</evidence>
<dbReference type="Gene3D" id="2.70.150.10">
    <property type="entry name" value="Calcium-transporting ATPase, cytoplasmic transduction domain A"/>
    <property type="match status" value="1"/>
</dbReference>
<dbReference type="Proteomes" id="UP000664800">
    <property type="component" value="Unassembled WGS sequence"/>
</dbReference>
<sequence length="795" mass="83957">MAAKTPAQAEAEPVQSGDWPETDPSKGLSASEAAARLARVGPNAIAEQTVPPWRQLLAKFWAPVPWMLEAVIVLQVLLGRGLESLVIAVLLVFNAVVAFVQEQRAKDALALLRKQLHVNARVRRDAQWQQIAAEQVVPGDVVHIRAGDIVPADLRLLDGAVSLDESALTGESLPVDAGAGKPAYTGAIVRQGEATGVVTATGARTFFGHTAELVRTSNAPSHMQSTIFAIVKRLVVFDLVLVAIVIGFALWHHLPLLDTAVFALMLLVASVPVALPATYTLATAVSSQLLAHQGVLVTRLPAVEEAAAMDTLVSDKTGTLTQNSLRYAGATALVQGADENAVLRAAALASDDATQDPLDLALLAPARERRLLADAPARSAFHPFDPATRRSEGLYTVDGQPWRAMKGAATVIGPLCHLDAAQQAALDAAEKQLAASGARVLAVAAGANDALQLLGVVGLSDPPRPDAANLIAQIKQLGVRVCMATGDAEETARAVGGELGLGTRVCHIQKDLALDPSQCDLYARVLPEDKHHIVAALQKAGHVTGMTGDGVNDAPALRQAEMGIAVASATDVAKAAAGVVLTDPGLGGVLTVVRAGRQVHRRMLTYTLNKVLRTLEIVVFLTFGLLLTGHFVISPLLIVLMLFANDFATMSIATDRVHPSAQPQHWQVRRLMGASIVLAVLSLLFAWGMYVWAQAQGLSLAQLQTVVFLILVFGNQAGIYLLRSNGPLWSLAPSRWMAAASIGDVIIVCLLAAFGVLMAALPGFVVGMVLLATVVFTLLLDLLIKRALFRRFAIA</sequence>
<evidence type="ECO:0000256" key="4">
    <source>
        <dbReference type="ARBA" id="ARBA00022692"/>
    </source>
</evidence>
<dbReference type="Gene3D" id="1.20.1110.10">
    <property type="entry name" value="Calcium-transporting ATPase, transmembrane domain"/>
    <property type="match status" value="1"/>
</dbReference>
<evidence type="ECO:0000256" key="3">
    <source>
        <dbReference type="ARBA" id="ARBA00022553"/>
    </source>
</evidence>
<evidence type="ECO:0000313" key="16">
    <source>
        <dbReference type="Proteomes" id="UP000664800"/>
    </source>
</evidence>
<dbReference type="SFLD" id="SFLDG00002">
    <property type="entry name" value="C1.7:_P-type_atpase_like"/>
    <property type="match status" value="1"/>
</dbReference>
<keyword evidence="5" id="KW-0479">Metal-binding</keyword>
<evidence type="ECO:0000256" key="9">
    <source>
        <dbReference type="ARBA" id="ARBA00022967"/>
    </source>
</evidence>
<dbReference type="GO" id="GO:0046872">
    <property type="term" value="F:metal ion binding"/>
    <property type="evidence" value="ECO:0007669"/>
    <property type="project" value="UniProtKB-KW"/>
</dbReference>
<dbReference type="SMART" id="SM00831">
    <property type="entry name" value="Cation_ATPase_N"/>
    <property type="match status" value="1"/>
</dbReference>
<dbReference type="EMBL" id="JAFKMR010000024">
    <property type="protein sequence ID" value="MBN8745085.1"/>
    <property type="molecule type" value="Genomic_DNA"/>
</dbReference>
<dbReference type="PRINTS" id="PR00119">
    <property type="entry name" value="CATATPASE"/>
</dbReference>
<keyword evidence="10 13" id="KW-1133">Transmembrane helix</keyword>
<dbReference type="InterPro" id="IPR023299">
    <property type="entry name" value="ATPase_P-typ_cyto_dom_N"/>
</dbReference>
<accession>A0A8I1SUX9</accession>
<protein>
    <submittedName>
        <fullName evidence="15">Plasma-membrane proton-efflux P-type ATPase</fullName>
    </submittedName>
</protein>
<keyword evidence="9" id="KW-1278">Translocase</keyword>
<organism evidence="15 16">
    <name type="scientific">Thiomonas arsenitoxydans (strain DSM 22701 / CIP 110005 / 3As)</name>
    <dbReference type="NCBI Taxonomy" id="426114"/>
    <lineage>
        <taxon>Bacteria</taxon>
        <taxon>Pseudomonadati</taxon>
        <taxon>Pseudomonadota</taxon>
        <taxon>Betaproteobacteria</taxon>
        <taxon>Burkholderiales</taxon>
        <taxon>Thiomonas</taxon>
    </lineage>
</organism>
<dbReference type="InterPro" id="IPR036412">
    <property type="entry name" value="HAD-like_sf"/>
</dbReference>
<dbReference type="GO" id="GO:0016020">
    <property type="term" value="C:membrane"/>
    <property type="evidence" value="ECO:0007669"/>
    <property type="project" value="UniProtKB-SubCell"/>
</dbReference>
<dbReference type="InterPro" id="IPR001757">
    <property type="entry name" value="P_typ_ATPase"/>
</dbReference>
<comment type="similarity">
    <text evidence="2">Belongs to the cation transport ATPase (P-type) (TC 3.A.3) family. Type IIIA subfamily.</text>
</comment>
<dbReference type="InterPro" id="IPR059000">
    <property type="entry name" value="ATPase_P-type_domA"/>
</dbReference>
<dbReference type="RefSeq" id="WP_276731414.1">
    <property type="nucleotide sequence ID" value="NZ_JAFKMR010000024.1"/>
</dbReference>
<feature type="transmembrane region" description="Helical" evidence="13">
    <location>
        <begin position="699"/>
        <end position="722"/>
    </location>
</feature>
<dbReference type="InterPro" id="IPR006534">
    <property type="entry name" value="P-type_ATPase_IIIA"/>
</dbReference>
<dbReference type="NCBIfam" id="TIGR01647">
    <property type="entry name" value="ATPase-IIIA_H"/>
    <property type="match status" value="1"/>
</dbReference>
<dbReference type="Gene3D" id="3.40.50.1000">
    <property type="entry name" value="HAD superfamily/HAD-like"/>
    <property type="match status" value="1"/>
</dbReference>
<reference evidence="15" key="1">
    <citation type="submission" date="2021-02" db="EMBL/GenBank/DDBJ databases">
        <title>Thiocyanate and organic carbon inputs drive convergent selection for specific autotrophic Afipia and Thiobacillus strains within complex microbiomes.</title>
        <authorList>
            <person name="Huddy R.J."/>
            <person name="Sachdeva R."/>
            <person name="Kadzinga F."/>
            <person name="Kantor R.S."/>
            <person name="Harrison S.T.L."/>
            <person name="Banfield J.F."/>
        </authorList>
    </citation>
    <scope>NUCLEOTIDE SEQUENCE</scope>
    <source>
        <strain evidence="15">SCN18_13_7_16_R3_B_64_19</strain>
    </source>
</reference>
<dbReference type="InterPro" id="IPR023214">
    <property type="entry name" value="HAD_sf"/>
</dbReference>
<dbReference type="GO" id="GO:0120029">
    <property type="term" value="P:proton export across plasma membrane"/>
    <property type="evidence" value="ECO:0007669"/>
    <property type="project" value="InterPro"/>
</dbReference>
<dbReference type="InterPro" id="IPR008250">
    <property type="entry name" value="ATPase_P-typ_transduc_dom_A_sf"/>
</dbReference>
<dbReference type="Gene3D" id="3.40.1110.10">
    <property type="entry name" value="Calcium-transporting ATPase, cytoplasmic domain N"/>
    <property type="match status" value="1"/>
</dbReference>
<dbReference type="FunFam" id="3.40.50.1000:FF:000211">
    <property type="entry name" value="Plasma membrane ATPase"/>
    <property type="match status" value="1"/>
</dbReference>
<dbReference type="SFLD" id="SFLDS00003">
    <property type="entry name" value="Haloacid_Dehalogenase"/>
    <property type="match status" value="1"/>
</dbReference>
<feature type="transmembrane region" description="Helical" evidence="13">
    <location>
        <begin position="84"/>
        <end position="100"/>
    </location>
</feature>
<feature type="transmembrane region" description="Helical" evidence="13">
    <location>
        <begin position="260"/>
        <end position="282"/>
    </location>
</feature>
<keyword evidence="3" id="KW-0597">Phosphoprotein</keyword>
<feature type="transmembrane region" description="Helical" evidence="13">
    <location>
        <begin position="234"/>
        <end position="254"/>
    </location>
</feature>
<dbReference type="GO" id="GO:0016887">
    <property type="term" value="F:ATP hydrolysis activity"/>
    <property type="evidence" value="ECO:0007669"/>
    <property type="project" value="InterPro"/>
</dbReference>
<proteinExistence type="inferred from homology"/>
<feature type="domain" description="Cation-transporting P-type ATPase N-terminal" evidence="14">
    <location>
        <begin position="11"/>
        <end position="80"/>
    </location>
</feature>
<evidence type="ECO:0000256" key="13">
    <source>
        <dbReference type="SAM" id="Phobius"/>
    </source>
</evidence>
<feature type="transmembrane region" description="Helical" evidence="13">
    <location>
        <begin position="674"/>
        <end position="693"/>
    </location>
</feature>
<keyword evidence="11 13" id="KW-0472">Membrane</keyword>
<keyword evidence="7" id="KW-0067">ATP-binding</keyword>
<evidence type="ECO:0000256" key="2">
    <source>
        <dbReference type="ARBA" id="ARBA00008804"/>
    </source>
</evidence>
<comment type="subcellular location">
    <subcellularLocation>
        <location evidence="1">Membrane</location>
        <topology evidence="1">Multi-pass membrane protein</topology>
    </subcellularLocation>
</comment>
<evidence type="ECO:0000313" key="15">
    <source>
        <dbReference type="EMBL" id="MBN8745085.1"/>
    </source>
</evidence>
<dbReference type="Pfam" id="PF00122">
    <property type="entry name" value="E1-E2_ATPase"/>
    <property type="match status" value="1"/>
</dbReference>
<dbReference type="SUPFAM" id="SSF81660">
    <property type="entry name" value="Metal cation-transporting ATPase, ATP-binding domain N"/>
    <property type="match status" value="1"/>
</dbReference>
<dbReference type="SUPFAM" id="SSF81665">
    <property type="entry name" value="Calcium ATPase, transmembrane domain M"/>
    <property type="match status" value="1"/>
</dbReference>
<dbReference type="InterPro" id="IPR004014">
    <property type="entry name" value="ATPase_P-typ_cation-transptr_N"/>
</dbReference>
<dbReference type="NCBIfam" id="TIGR01494">
    <property type="entry name" value="ATPase_P-type"/>
    <property type="match status" value="2"/>
</dbReference>
<feature type="region of interest" description="Disordered" evidence="12">
    <location>
        <begin position="1"/>
        <end position="28"/>
    </location>
</feature>
<comment type="caution">
    <text evidence="15">The sequence shown here is derived from an EMBL/GenBank/DDBJ whole genome shotgun (WGS) entry which is preliminary data.</text>
</comment>
<keyword evidence="6" id="KW-0547">Nucleotide-binding</keyword>
<evidence type="ECO:0000256" key="7">
    <source>
        <dbReference type="ARBA" id="ARBA00022840"/>
    </source>
</evidence>
<feature type="transmembrane region" description="Helical" evidence="13">
    <location>
        <begin position="764"/>
        <end position="784"/>
    </location>
</feature>
<evidence type="ECO:0000256" key="8">
    <source>
        <dbReference type="ARBA" id="ARBA00022842"/>
    </source>
</evidence>
<feature type="transmembrane region" description="Helical" evidence="13">
    <location>
        <begin position="734"/>
        <end position="758"/>
    </location>
</feature>
<dbReference type="FunFam" id="2.70.150.10:FF:000042">
    <property type="entry name" value="Plasma membrane ATPase"/>
    <property type="match status" value="1"/>
</dbReference>
<dbReference type="SFLD" id="SFLDF00027">
    <property type="entry name" value="p-type_atpase"/>
    <property type="match status" value="1"/>
</dbReference>
<dbReference type="InterPro" id="IPR044492">
    <property type="entry name" value="P_typ_ATPase_HD_dom"/>
</dbReference>
<dbReference type="PANTHER" id="PTHR42861">
    <property type="entry name" value="CALCIUM-TRANSPORTING ATPASE"/>
    <property type="match status" value="1"/>
</dbReference>
<dbReference type="InterPro" id="IPR018303">
    <property type="entry name" value="ATPase_P-typ_P_site"/>
</dbReference>
<name>A0A8I1SUX9_THIA3</name>
<keyword evidence="8" id="KW-0460">Magnesium</keyword>
<dbReference type="PROSITE" id="PS00154">
    <property type="entry name" value="ATPASE_E1_E2"/>
    <property type="match status" value="1"/>
</dbReference>
<dbReference type="PRINTS" id="PR00120">
    <property type="entry name" value="HATPASE"/>
</dbReference>
<evidence type="ECO:0000256" key="1">
    <source>
        <dbReference type="ARBA" id="ARBA00004141"/>
    </source>
</evidence>
<dbReference type="AlphaFoldDB" id="A0A8I1SUX9"/>
<evidence type="ECO:0000259" key="14">
    <source>
        <dbReference type="SMART" id="SM00831"/>
    </source>
</evidence>
<dbReference type="SUPFAM" id="SSF56784">
    <property type="entry name" value="HAD-like"/>
    <property type="match status" value="1"/>
</dbReference>
<gene>
    <name evidence="15" type="ORF">J0I24_12370</name>
</gene>
<dbReference type="SUPFAM" id="SSF81653">
    <property type="entry name" value="Calcium ATPase, transduction domain A"/>
    <property type="match status" value="1"/>
</dbReference>